<dbReference type="Proteomes" id="UP000002059">
    <property type="component" value="Partially assembled WGS sequence"/>
</dbReference>
<evidence type="ECO:0000313" key="2">
    <source>
        <dbReference type="Proteomes" id="UP000002059"/>
    </source>
</evidence>
<dbReference type="eggNOG" id="ENOG502S0CB">
    <property type="taxonomic scope" value="Eukaryota"/>
</dbReference>
<dbReference type="InterPro" id="IPR036249">
    <property type="entry name" value="Thioredoxin-like_sf"/>
</dbReference>
<dbReference type="STRING" id="502779.C1HA43"/>
<dbReference type="PANTHER" id="PTHR33875">
    <property type="entry name" value="OS09G0542200 PROTEIN"/>
    <property type="match status" value="1"/>
</dbReference>
<dbReference type="OrthoDB" id="37297at2759"/>
<dbReference type="AlphaFoldDB" id="C1HA43"/>
<reference evidence="1 2" key="1">
    <citation type="journal article" date="2011" name="PLoS Genet.">
        <title>Comparative genomic analysis of human fungal pathogens causing paracoccidioidomycosis.</title>
        <authorList>
            <person name="Desjardins C.A."/>
            <person name="Champion M.D."/>
            <person name="Holder J.W."/>
            <person name="Muszewska A."/>
            <person name="Goldberg J."/>
            <person name="Bailao A.M."/>
            <person name="Brigido M.M."/>
            <person name="Ferreira M.E."/>
            <person name="Garcia A.M."/>
            <person name="Grynberg M."/>
            <person name="Gujja S."/>
            <person name="Heiman D.I."/>
            <person name="Henn M.R."/>
            <person name="Kodira C.D."/>
            <person name="Leon-Narvaez H."/>
            <person name="Longo L.V."/>
            <person name="Ma L.J."/>
            <person name="Malavazi I."/>
            <person name="Matsuo A.L."/>
            <person name="Morais F.V."/>
            <person name="Pereira M."/>
            <person name="Rodriguez-Brito S."/>
            <person name="Sakthikumar S."/>
            <person name="Salem-Izacc S.M."/>
            <person name="Sykes S.M."/>
            <person name="Teixeira M.M."/>
            <person name="Vallejo M.C."/>
            <person name="Walter M.E."/>
            <person name="Yandava C."/>
            <person name="Young S."/>
            <person name="Zeng Q."/>
            <person name="Zucker J."/>
            <person name="Felipe M.S."/>
            <person name="Goldman G.H."/>
            <person name="Haas B.J."/>
            <person name="McEwen J.G."/>
            <person name="Nino-Vega G."/>
            <person name="Puccia R."/>
            <person name="San-Blas G."/>
            <person name="Soares C.M."/>
            <person name="Birren B.W."/>
            <person name="Cuomo C.A."/>
        </authorList>
    </citation>
    <scope>NUCLEOTIDE SEQUENCE [LARGE SCALE GENOMIC DNA]</scope>
    <source>
        <strain evidence="2">ATCC MYA-826 / Pb01</strain>
    </source>
</reference>
<dbReference type="Gene3D" id="3.40.30.10">
    <property type="entry name" value="Glutaredoxin"/>
    <property type="match status" value="1"/>
</dbReference>
<protein>
    <recommendedName>
        <fullName evidence="3">Thioredoxin-like fold domain-containing protein</fullName>
    </recommendedName>
</protein>
<sequence length="275" mass="30850">MSSSTISRLTLHDPPVYSVAKQFPADTLCFQHCFQFPSNPPTLRTSQITSKTYHDSKSPIRRPEALPEWRHGDQAHAGIFTPSKPQKLDTNPATSLPQYSAKFFNTFYPTITPLLSKNPHYRDSLQVIFRQQIQPWHPSSTLTHEAGVAVLKLAPEKFWPFSAALFARQTEFFDANVVNETRNETYARLAKIAAGVGVDEAALLKMLAVSDKPDEQGDLNGGNGVTGDLKVMVKASRLIGVHFTPTVYFDGVEERTISSRFTAEQWEKWLEKNVV</sequence>
<name>C1HA43_PARBA</name>
<dbReference type="GeneID" id="9093644"/>
<dbReference type="KEGG" id="pbl:PAAG_07772"/>
<dbReference type="HOGENOM" id="CLU_1012295_0_0_1"/>
<dbReference type="RefSeq" id="XP_015700719.1">
    <property type="nucleotide sequence ID" value="XM_015846325.1"/>
</dbReference>
<dbReference type="SUPFAM" id="SSF52833">
    <property type="entry name" value="Thioredoxin-like"/>
    <property type="match status" value="1"/>
</dbReference>
<dbReference type="EMBL" id="KN294016">
    <property type="protein sequence ID" value="EEH37216.2"/>
    <property type="molecule type" value="Genomic_DNA"/>
</dbReference>
<organism evidence="1 2">
    <name type="scientific">Paracoccidioides lutzii (strain ATCC MYA-826 / Pb01)</name>
    <name type="common">Paracoccidioides brasiliensis</name>
    <dbReference type="NCBI Taxonomy" id="502779"/>
    <lineage>
        <taxon>Eukaryota</taxon>
        <taxon>Fungi</taxon>
        <taxon>Dikarya</taxon>
        <taxon>Ascomycota</taxon>
        <taxon>Pezizomycotina</taxon>
        <taxon>Eurotiomycetes</taxon>
        <taxon>Eurotiomycetidae</taxon>
        <taxon>Onygenales</taxon>
        <taxon>Ajellomycetaceae</taxon>
        <taxon>Paracoccidioides</taxon>
    </lineage>
</organism>
<evidence type="ECO:0008006" key="3">
    <source>
        <dbReference type="Google" id="ProtNLM"/>
    </source>
</evidence>
<proteinExistence type="predicted"/>
<accession>C1HA43</accession>
<dbReference type="OMA" id="RFTAEQW"/>
<evidence type="ECO:0000313" key="1">
    <source>
        <dbReference type="EMBL" id="EEH37216.2"/>
    </source>
</evidence>
<dbReference type="VEuPathDB" id="FungiDB:PAAG_07772"/>
<keyword evidence="2" id="KW-1185">Reference proteome</keyword>
<dbReference type="PANTHER" id="PTHR33875:SF2">
    <property type="entry name" value="ACR183CP"/>
    <property type="match status" value="1"/>
</dbReference>
<gene>
    <name evidence="1" type="ORF">PAAG_07772</name>
</gene>